<feature type="transmembrane region" description="Helical" evidence="6">
    <location>
        <begin position="226"/>
        <end position="244"/>
    </location>
</feature>
<feature type="transmembrane region" description="Helical" evidence="6">
    <location>
        <begin position="102"/>
        <end position="121"/>
    </location>
</feature>
<keyword evidence="3" id="KW-0201">Cytochrome c-type biogenesis</keyword>
<evidence type="ECO:0000313" key="9">
    <source>
        <dbReference type="Proteomes" id="UP000185934"/>
    </source>
</evidence>
<reference evidence="9" key="1">
    <citation type="submission" date="2016-11" db="EMBL/GenBank/DDBJ databases">
        <title>Dehalogenimonas formicexedens sp. nov., a chlorinated alkane respiring bacterium isolated from contaminated groundwater.</title>
        <authorList>
            <person name="Key T.A."/>
            <person name="Bowman K.S."/>
            <person name="Lee I."/>
            <person name="Chun J."/>
            <person name="Albuquerque L."/>
            <person name="da Costa M.S."/>
            <person name="Rainey F.A."/>
            <person name="Moe W.M."/>
        </authorList>
    </citation>
    <scope>NUCLEOTIDE SEQUENCE [LARGE SCALE GENOMIC DNA]</scope>
    <source>
        <strain evidence="9">NSZ-14</strain>
    </source>
</reference>
<comment type="subcellular location">
    <subcellularLocation>
        <location evidence="1">Membrane</location>
        <topology evidence="1">Multi-pass membrane protein</topology>
    </subcellularLocation>
</comment>
<evidence type="ECO:0000256" key="1">
    <source>
        <dbReference type="ARBA" id="ARBA00004141"/>
    </source>
</evidence>
<keyword evidence="5 6" id="KW-0472">Membrane</keyword>
<dbReference type="InterPro" id="IPR017562">
    <property type="entry name" value="Cyt_c_biogenesis_CcsA"/>
</dbReference>
<evidence type="ECO:0000256" key="6">
    <source>
        <dbReference type="SAM" id="Phobius"/>
    </source>
</evidence>
<sequence length="282" mass="31003">MDAMQAIFFWASLLSLGLITIGLIVYIANLAAARKNQDAGKTVRQILVFMMWLAFALLSGAIAARWVATGHGPFSSMFEFALAFAWGIVGLGILYWMRYKTLLVSGASSILALALIVFAAFSTGFNPTQSSELVPALQQNFLLSTHVAAAALSYGAFAIGFVTSIMFLMQRKRIIPWMPPPDKLDRISYNTVIVGFPLLTLVIILGALWAHVAWGRYWSWDPKETAALVTWFFYAAYLHTRVVVGWQGARSAALLVVAFLAVVFTFFGNYFFSGLHAFETGG</sequence>
<dbReference type="Pfam" id="PF01578">
    <property type="entry name" value="Cytochrom_C_asm"/>
    <property type="match status" value="1"/>
</dbReference>
<feature type="transmembrane region" description="Helical" evidence="6">
    <location>
        <begin position="74"/>
        <end position="95"/>
    </location>
</feature>
<dbReference type="OrthoDB" id="9814290at2"/>
<feature type="transmembrane region" description="Helical" evidence="6">
    <location>
        <begin position="251"/>
        <end position="272"/>
    </location>
</feature>
<dbReference type="InterPro" id="IPR002541">
    <property type="entry name" value="Cyt_c_assembly"/>
</dbReference>
<feature type="transmembrane region" description="Helical" evidence="6">
    <location>
        <begin position="47"/>
        <end position="68"/>
    </location>
</feature>
<dbReference type="KEGG" id="dfo:Dform_00624"/>
<evidence type="ECO:0000256" key="2">
    <source>
        <dbReference type="ARBA" id="ARBA00022692"/>
    </source>
</evidence>
<keyword evidence="4 6" id="KW-1133">Transmembrane helix</keyword>
<feature type="transmembrane region" description="Helical" evidence="6">
    <location>
        <begin position="6"/>
        <end position="27"/>
    </location>
</feature>
<dbReference type="EMBL" id="CP018258">
    <property type="protein sequence ID" value="APV43979.1"/>
    <property type="molecule type" value="Genomic_DNA"/>
</dbReference>
<evidence type="ECO:0000256" key="4">
    <source>
        <dbReference type="ARBA" id="ARBA00022989"/>
    </source>
</evidence>
<dbReference type="GO" id="GO:0005886">
    <property type="term" value="C:plasma membrane"/>
    <property type="evidence" value="ECO:0007669"/>
    <property type="project" value="TreeGrafter"/>
</dbReference>
<accession>A0A1P8F672</accession>
<dbReference type="NCBIfam" id="TIGR03144">
    <property type="entry name" value="cytochr_II_ccsB"/>
    <property type="match status" value="1"/>
</dbReference>
<protein>
    <submittedName>
        <fullName evidence="8">Cytochrome c-type biogenesis protein CcsB</fullName>
    </submittedName>
</protein>
<feature type="transmembrane region" description="Helical" evidence="6">
    <location>
        <begin position="189"/>
        <end position="214"/>
    </location>
</feature>
<dbReference type="Proteomes" id="UP000185934">
    <property type="component" value="Chromosome"/>
</dbReference>
<dbReference type="GO" id="GO:0017004">
    <property type="term" value="P:cytochrome complex assembly"/>
    <property type="evidence" value="ECO:0007669"/>
    <property type="project" value="UniProtKB-KW"/>
</dbReference>
<dbReference type="PANTHER" id="PTHR30071">
    <property type="entry name" value="HEME EXPORTER PROTEIN C"/>
    <property type="match status" value="1"/>
</dbReference>
<evidence type="ECO:0000256" key="3">
    <source>
        <dbReference type="ARBA" id="ARBA00022748"/>
    </source>
</evidence>
<dbReference type="PANTHER" id="PTHR30071:SF1">
    <property type="entry name" value="CYTOCHROME B_B6 PROTEIN-RELATED"/>
    <property type="match status" value="1"/>
</dbReference>
<evidence type="ECO:0000259" key="7">
    <source>
        <dbReference type="Pfam" id="PF01578"/>
    </source>
</evidence>
<gene>
    <name evidence="8" type="ORF">Dform_00624</name>
</gene>
<evidence type="ECO:0000313" key="8">
    <source>
        <dbReference type="EMBL" id="APV43979.1"/>
    </source>
</evidence>
<name>A0A1P8F672_9CHLR</name>
<dbReference type="GO" id="GO:0020037">
    <property type="term" value="F:heme binding"/>
    <property type="evidence" value="ECO:0007669"/>
    <property type="project" value="InterPro"/>
</dbReference>
<evidence type="ECO:0000256" key="5">
    <source>
        <dbReference type="ARBA" id="ARBA00023136"/>
    </source>
</evidence>
<dbReference type="RefSeq" id="WP_076003720.1">
    <property type="nucleotide sequence ID" value="NZ_CP018258.1"/>
</dbReference>
<keyword evidence="2 6" id="KW-0812">Transmembrane</keyword>
<dbReference type="STRING" id="1839801.Dform_00624"/>
<organism evidence="8 9">
    <name type="scientific">Dehalogenimonas formicexedens</name>
    <dbReference type="NCBI Taxonomy" id="1839801"/>
    <lineage>
        <taxon>Bacteria</taxon>
        <taxon>Bacillati</taxon>
        <taxon>Chloroflexota</taxon>
        <taxon>Dehalococcoidia</taxon>
        <taxon>Dehalococcoidales</taxon>
        <taxon>Dehalococcoidaceae</taxon>
        <taxon>Dehalogenimonas</taxon>
    </lineage>
</organism>
<feature type="domain" description="Cytochrome c assembly protein" evidence="7">
    <location>
        <begin position="76"/>
        <end position="276"/>
    </location>
</feature>
<proteinExistence type="predicted"/>
<dbReference type="AlphaFoldDB" id="A0A1P8F672"/>
<feature type="transmembrane region" description="Helical" evidence="6">
    <location>
        <begin position="141"/>
        <end position="168"/>
    </location>
</feature>
<keyword evidence="9" id="KW-1185">Reference proteome</keyword>
<dbReference type="InterPro" id="IPR045062">
    <property type="entry name" value="Cyt_c_biogenesis_CcsA/CcmC"/>
</dbReference>